<dbReference type="Gene3D" id="1.10.287.3610">
    <property type="match status" value="1"/>
</dbReference>
<keyword evidence="6" id="KW-1003">Cell membrane</keyword>
<comment type="similarity">
    <text evidence="3 21">Belongs to the bacterial diacylglycerol kinase family.</text>
</comment>
<proteinExistence type="inferred from homology"/>
<comment type="function">
    <text evidence="21">Catalyzes the ATP-dependent phosphorylation of sn-l,2-diacylglycerol (DAG) to phosphatidic acid. Involved in the recycling of diacylglycerol produced as a by-product during membrane-derived oligosaccharide (MDO) biosynthesis.</text>
</comment>
<evidence type="ECO:0000256" key="11">
    <source>
        <dbReference type="ARBA" id="ARBA00022723"/>
    </source>
</evidence>
<comment type="cofactor">
    <cofactor evidence="1">
        <name>Mg(2+)</name>
        <dbReference type="ChEBI" id="CHEBI:18420"/>
    </cofactor>
</comment>
<evidence type="ECO:0000256" key="15">
    <source>
        <dbReference type="ARBA" id="ARBA00022842"/>
    </source>
</evidence>
<feature type="transmembrane region" description="Helical" evidence="21">
    <location>
        <begin position="98"/>
        <end position="119"/>
    </location>
</feature>
<evidence type="ECO:0000256" key="2">
    <source>
        <dbReference type="ARBA" id="ARBA00004429"/>
    </source>
</evidence>
<keyword evidence="19" id="KW-0594">Phospholipid biosynthesis</keyword>
<keyword evidence="12 21" id="KW-0547">Nucleotide-binding</keyword>
<evidence type="ECO:0000256" key="12">
    <source>
        <dbReference type="ARBA" id="ARBA00022741"/>
    </source>
</evidence>
<evidence type="ECO:0000256" key="18">
    <source>
        <dbReference type="ARBA" id="ARBA00023136"/>
    </source>
</evidence>
<keyword evidence="23" id="KW-1185">Reference proteome</keyword>
<evidence type="ECO:0000256" key="5">
    <source>
        <dbReference type="ARBA" id="ARBA00017575"/>
    </source>
</evidence>
<protein>
    <recommendedName>
        <fullName evidence="5 21">Diacylglycerol kinase</fullName>
        <ecNumber evidence="4 21">2.7.1.107</ecNumber>
    </recommendedName>
</protein>
<evidence type="ECO:0000256" key="14">
    <source>
        <dbReference type="ARBA" id="ARBA00022840"/>
    </source>
</evidence>
<keyword evidence="20 21" id="KW-1208">Phospholipid metabolism</keyword>
<evidence type="ECO:0000256" key="9">
    <source>
        <dbReference type="ARBA" id="ARBA00022679"/>
    </source>
</evidence>
<comment type="catalytic activity">
    <reaction evidence="21">
        <text>a 1,2-diacyl-sn-glycerol + ATP = a 1,2-diacyl-sn-glycero-3-phosphate + ADP + H(+)</text>
        <dbReference type="Rhea" id="RHEA:10272"/>
        <dbReference type="ChEBI" id="CHEBI:15378"/>
        <dbReference type="ChEBI" id="CHEBI:17815"/>
        <dbReference type="ChEBI" id="CHEBI:30616"/>
        <dbReference type="ChEBI" id="CHEBI:58608"/>
        <dbReference type="ChEBI" id="CHEBI:456216"/>
        <dbReference type="EC" id="2.7.1.107"/>
    </reaction>
</comment>
<comment type="caution">
    <text evidence="22">The sequence shown here is derived from an EMBL/GenBank/DDBJ whole genome shotgun (WGS) entry which is preliminary data.</text>
</comment>
<keyword evidence="14 21" id="KW-0067">ATP-binding</keyword>
<dbReference type="InterPro" id="IPR036945">
    <property type="entry name" value="DAGK_sf"/>
</dbReference>
<keyword evidence="9 21" id="KW-0808">Transferase</keyword>
<dbReference type="GO" id="GO:0016301">
    <property type="term" value="F:kinase activity"/>
    <property type="evidence" value="ECO:0007669"/>
    <property type="project" value="UniProtKB-KW"/>
</dbReference>
<dbReference type="EMBL" id="JAQIIO010000002">
    <property type="protein sequence ID" value="MDA5093323.1"/>
    <property type="molecule type" value="Genomic_DNA"/>
</dbReference>
<evidence type="ECO:0000313" key="22">
    <source>
        <dbReference type="EMBL" id="MDA5093323.1"/>
    </source>
</evidence>
<dbReference type="PROSITE" id="PS01069">
    <property type="entry name" value="DAGK_PROKAR"/>
    <property type="match status" value="1"/>
</dbReference>
<evidence type="ECO:0000256" key="8">
    <source>
        <dbReference type="ARBA" id="ARBA00022519"/>
    </source>
</evidence>
<keyword evidence="13 21" id="KW-0418">Kinase</keyword>
<gene>
    <name evidence="22" type="ORF">O2N63_04405</name>
</gene>
<dbReference type="InterPro" id="IPR033718">
    <property type="entry name" value="DAGK_prok"/>
</dbReference>
<evidence type="ECO:0000256" key="16">
    <source>
        <dbReference type="ARBA" id="ARBA00022989"/>
    </source>
</evidence>
<evidence type="ECO:0000256" key="17">
    <source>
        <dbReference type="ARBA" id="ARBA00023098"/>
    </source>
</evidence>
<feature type="transmembrane region" description="Helical" evidence="21">
    <location>
        <begin position="58"/>
        <end position="77"/>
    </location>
</feature>
<organism evidence="22 23">
    <name type="scientific">Aliiroseovarius salicola</name>
    <dbReference type="NCBI Taxonomy" id="3009082"/>
    <lineage>
        <taxon>Bacteria</taxon>
        <taxon>Pseudomonadati</taxon>
        <taxon>Pseudomonadota</taxon>
        <taxon>Alphaproteobacteria</taxon>
        <taxon>Rhodobacterales</taxon>
        <taxon>Paracoccaceae</taxon>
        <taxon>Aliiroseovarius</taxon>
    </lineage>
</organism>
<evidence type="ECO:0000256" key="19">
    <source>
        <dbReference type="ARBA" id="ARBA00023209"/>
    </source>
</evidence>
<evidence type="ECO:0000256" key="20">
    <source>
        <dbReference type="ARBA" id="ARBA00023264"/>
    </source>
</evidence>
<evidence type="ECO:0000256" key="21">
    <source>
        <dbReference type="RuleBase" id="RU363065"/>
    </source>
</evidence>
<keyword evidence="16 21" id="KW-1133">Transmembrane helix</keyword>
<evidence type="ECO:0000256" key="10">
    <source>
        <dbReference type="ARBA" id="ARBA00022692"/>
    </source>
</evidence>
<accession>A0ABT4VYI5</accession>
<keyword evidence="17 21" id="KW-0443">Lipid metabolism</keyword>
<comment type="subcellular location">
    <subcellularLocation>
        <location evidence="2 21">Cell inner membrane</location>
        <topology evidence="2 21">Multi-pass membrane protein</topology>
    </subcellularLocation>
</comment>
<reference evidence="22 23" key="1">
    <citation type="submission" date="2023-01" db="EMBL/GenBank/DDBJ databases">
        <authorList>
            <person name="Yoon J.-W."/>
        </authorList>
    </citation>
    <scope>NUCLEOTIDE SEQUENCE [LARGE SCALE GENOMIC DNA]</scope>
    <source>
        <strain evidence="22 23">KMU-50</strain>
    </source>
</reference>
<evidence type="ECO:0000256" key="13">
    <source>
        <dbReference type="ARBA" id="ARBA00022777"/>
    </source>
</evidence>
<evidence type="ECO:0000256" key="4">
    <source>
        <dbReference type="ARBA" id="ARBA00012133"/>
    </source>
</evidence>
<dbReference type="PANTHER" id="PTHR34299:SF1">
    <property type="entry name" value="DIACYLGLYCEROL KINASE"/>
    <property type="match status" value="1"/>
</dbReference>
<comment type="caution">
    <text evidence="21">Lacks conserved residue(s) required for the propagation of feature annotation.</text>
</comment>
<evidence type="ECO:0000256" key="1">
    <source>
        <dbReference type="ARBA" id="ARBA00001946"/>
    </source>
</evidence>
<evidence type="ECO:0000256" key="7">
    <source>
        <dbReference type="ARBA" id="ARBA00022516"/>
    </source>
</evidence>
<keyword evidence="11" id="KW-0479">Metal-binding</keyword>
<dbReference type="Pfam" id="PF01219">
    <property type="entry name" value="DAGK_prokar"/>
    <property type="match status" value="1"/>
</dbReference>
<dbReference type="PANTHER" id="PTHR34299">
    <property type="entry name" value="DIACYLGLYCEROL KINASE"/>
    <property type="match status" value="1"/>
</dbReference>
<keyword evidence="7" id="KW-0444">Lipid biosynthesis</keyword>
<dbReference type="CDD" id="cd14264">
    <property type="entry name" value="DAGK_IM"/>
    <property type="match status" value="1"/>
</dbReference>
<sequence>MRARVQEELARFWDRCIWSWQGWCDGWRNEKSVRQWVYAWAASAALAFYLDLSTTERALILSISFLVIAAELINTAVERAVDLVTQEHHDLAGRAKDAASAFVALVAIAAGIAWVVILIDQI</sequence>
<keyword evidence="18 21" id="KW-0472">Membrane</keyword>
<keyword evidence="8 21" id="KW-0997">Cell inner membrane</keyword>
<evidence type="ECO:0000313" key="23">
    <source>
        <dbReference type="Proteomes" id="UP001528040"/>
    </source>
</evidence>
<dbReference type="RefSeq" id="WP_271053022.1">
    <property type="nucleotide sequence ID" value="NZ_JAQIIO010000002.1"/>
</dbReference>
<dbReference type="InterPro" id="IPR000829">
    <property type="entry name" value="DAGK"/>
</dbReference>
<keyword evidence="10 21" id="KW-0812">Transmembrane</keyword>
<keyword evidence="15" id="KW-0460">Magnesium</keyword>
<dbReference type="EC" id="2.7.1.107" evidence="4 21"/>
<name>A0ABT4VYI5_9RHOB</name>
<evidence type="ECO:0000256" key="6">
    <source>
        <dbReference type="ARBA" id="ARBA00022475"/>
    </source>
</evidence>
<dbReference type="Proteomes" id="UP001528040">
    <property type="component" value="Unassembled WGS sequence"/>
</dbReference>
<evidence type="ECO:0000256" key="3">
    <source>
        <dbReference type="ARBA" id="ARBA00005967"/>
    </source>
</evidence>